<dbReference type="Proteomes" id="UP000619743">
    <property type="component" value="Unassembled WGS sequence"/>
</dbReference>
<sequence>MFYTESGKGLACHLARQGHSVYVMDVFGNGKSQPRLKGGEGFGQSEVINQQIPLVHQWIIQQHKQPVHWLGHSWGTILMASHLAKYPQRLAEVQTLAGFASKKTIYSRHLKKKLMVNLIWNRLCPWLTRRYGYLPAKRFKLGMDNESKVSLADNVRWVNSTEWQDSDGFCFQSAARTIQWPASWFFAAKGDSVLGNPNDVEAFLRDSMNADAKYTLLSKANGNLSDYDHTSLLVHPCAFQDHIPAFSQWLQQQELNDTAHQS</sequence>
<name>A0A8J2U3N4_9GAMM</name>
<dbReference type="GO" id="GO:0016787">
    <property type="term" value="F:hydrolase activity"/>
    <property type="evidence" value="ECO:0007669"/>
    <property type="project" value="UniProtKB-KW"/>
</dbReference>
<dbReference type="SUPFAM" id="SSF53474">
    <property type="entry name" value="alpha/beta-Hydrolases"/>
    <property type="match status" value="1"/>
</dbReference>
<evidence type="ECO:0000313" key="3">
    <source>
        <dbReference type="Proteomes" id="UP000619743"/>
    </source>
</evidence>
<proteinExistence type="predicted"/>
<dbReference type="InterPro" id="IPR029058">
    <property type="entry name" value="AB_hydrolase_fold"/>
</dbReference>
<keyword evidence="3" id="KW-1185">Reference proteome</keyword>
<dbReference type="AlphaFoldDB" id="A0A8J2U3N4"/>
<protein>
    <submittedName>
        <fullName evidence="2">Alpha/beta hydrolase</fullName>
    </submittedName>
</protein>
<feature type="domain" description="AB hydrolase-1" evidence="1">
    <location>
        <begin position="10"/>
        <end position="98"/>
    </location>
</feature>
<dbReference type="EMBL" id="BMDX01000004">
    <property type="protein sequence ID" value="GGA71977.1"/>
    <property type="molecule type" value="Genomic_DNA"/>
</dbReference>
<dbReference type="Gene3D" id="3.40.50.1820">
    <property type="entry name" value="alpha/beta hydrolase"/>
    <property type="match status" value="1"/>
</dbReference>
<comment type="caution">
    <text evidence="2">The sequence shown here is derived from an EMBL/GenBank/DDBJ whole genome shotgun (WGS) entry which is preliminary data.</text>
</comment>
<evidence type="ECO:0000313" key="2">
    <source>
        <dbReference type="EMBL" id="GGA71977.1"/>
    </source>
</evidence>
<dbReference type="InterPro" id="IPR000073">
    <property type="entry name" value="AB_hydrolase_1"/>
</dbReference>
<evidence type="ECO:0000259" key="1">
    <source>
        <dbReference type="Pfam" id="PF00561"/>
    </source>
</evidence>
<keyword evidence="2" id="KW-0378">Hydrolase</keyword>
<reference evidence="3" key="1">
    <citation type="journal article" date="2019" name="Int. J. Syst. Evol. Microbiol.">
        <title>The Global Catalogue of Microorganisms (GCM) 10K type strain sequencing project: providing services to taxonomists for standard genome sequencing and annotation.</title>
        <authorList>
            <consortium name="The Broad Institute Genomics Platform"/>
            <consortium name="The Broad Institute Genome Sequencing Center for Infectious Disease"/>
            <person name="Wu L."/>
            <person name="Ma J."/>
        </authorList>
    </citation>
    <scope>NUCLEOTIDE SEQUENCE [LARGE SCALE GENOMIC DNA]</scope>
    <source>
        <strain evidence="3">CGMCC 1.10130</strain>
    </source>
</reference>
<gene>
    <name evidence="2" type="ORF">GCM10011369_12170</name>
</gene>
<dbReference type="Pfam" id="PF00561">
    <property type="entry name" value="Abhydrolase_1"/>
    <property type="match status" value="1"/>
</dbReference>
<organism evidence="2 3">
    <name type="scientific">Neiella marina</name>
    <dbReference type="NCBI Taxonomy" id="508461"/>
    <lineage>
        <taxon>Bacteria</taxon>
        <taxon>Pseudomonadati</taxon>
        <taxon>Pseudomonadota</taxon>
        <taxon>Gammaproteobacteria</taxon>
        <taxon>Alteromonadales</taxon>
        <taxon>Echinimonadaceae</taxon>
        <taxon>Neiella</taxon>
    </lineage>
</organism>
<accession>A0A8J2U3N4</accession>